<protein>
    <recommendedName>
        <fullName evidence="12">D-2-hydroxyglutarate dehydrogenase</fullName>
        <ecNumber evidence="9">1.1.99.39</ecNumber>
    </recommendedName>
</protein>
<evidence type="ECO:0000313" key="14">
    <source>
        <dbReference type="EMBL" id="MCK8786113.1"/>
    </source>
</evidence>
<evidence type="ECO:0000256" key="9">
    <source>
        <dbReference type="ARBA" id="ARBA00039003"/>
    </source>
</evidence>
<comment type="catalytic activity">
    <reaction evidence="10">
        <text>(R)-2-hydroxyglutarate + A = 2-oxoglutarate + AH2</text>
        <dbReference type="Rhea" id="RHEA:38295"/>
        <dbReference type="ChEBI" id="CHEBI:13193"/>
        <dbReference type="ChEBI" id="CHEBI:15801"/>
        <dbReference type="ChEBI" id="CHEBI:16810"/>
        <dbReference type="ChEBI" id="CHEBI:17499"/>
        <dbReference type="EC" id="1.1.99.39"/>
    </reaction>
    <physiologicalReaction direction="left-to-right" evidence="10">
        <dbReference type="Rhea" id="RHEA:38296"/>
    </physiologicalReaction>
</comment>
<evidence type="ECO:0000313" key="15">
    <source>
        <dbReference type="Proteomes" id="UP001139516"/>
    </source>
</evidence>
<evidence type="ECO:0000256" key="7">
    <source>
        <dbReference type="ARBA" id="ARBA00023004"/>
    </source>
</evidence>
<keyword evidence="8" id="KW-0411">Iron-sulfur</keyword>
<keyword evidence="7" id="KW-0408">Iron</keyword>
<dbReference type="SUPFAM" id="SSF56176">
    <property type="entry name" value="FAD-binding/transporter-associated domain-like"/>
    <property type="match status" value="1"/>
</dbReference>
<dbReference type="InterPro" id="IPR017900">
    <property type="entry name" value="4Fe4S_Fe_S_CS"/>
</dbReference>
<dbReference type="InterPro" id="IPR006094">
    <property type="entry name" value="Oxid_FAD_bind_N"/>
</dbReference>
<comment type="caution">
    <text evidence="14">The sequence shown here is derived from an EMBL/GenBank/DDBJ whole genome shotgun (WGS) entry which is preliminary data.</text>
</comment>
<organism evidence="14 15">
    <name type="scientific">Roseomonas acroporae</name>
    <dbReference type="NCBI Taxonomy" id="2937791"/>
    <lineage>
        <taxon>Bacteria</taxon>
        <taxon>Pseudomonadati</taxon>
        <taxon>Pseudomonadota</taxon>
        <taxon>Alphaproteobacteria</taxon>
        <taxon>Acetobacterales</taxon>
        <taxon>Roseomonadaceae</taxon>
        <taxon>Roseomonas</taxon>
    </lineage>
</organism>
<evidence type="ECO:0000256" key="6">
    <source>
        <dbReference type="ARBA" id="ARBA00023002"/>
    </source>
</evidence>
<sequence length="1024" mass="109843">MIPRIPEAPVPEALTQAFAAALSASGFAGEIDLSDSARTVLATDNSVYRVPPQAVLFPRDAEDVARVLRLLAEERFHGVVLAPRGGGTGTNGQSLTPGLVLDLSRHMNRILAIDATAGRVRVQAGVVKDQLNAALAPHGLFFAPELSTSSRATIGGMISTDASGQGSCLYGKTRDHVLALRTVLTDGTVWESAPLAEDELRAIQRRTDLVGAVHRAVGSIARDHAAAIEAGFPKLNRCLTGYDLAHIRDRAGRFDLNSVLCGSEGTLGVLVEATLNVLPIPRHSALINLRYDSFDAALRDAGPLMAFGAASVETVDSKVLGLARNDIVWEGVREYFPVDAGREAAGVLLVEFVGNTEAAVEAPLARLTAMLDTEGFAGRRLGYTVARGEAAVSRIWDMRKRAVGLLGNMAGERRPLAFVEDTAVPPEALADYIAEFRALLDQRGLAYGMFGHVDAGVLHVRPALDMKDPAQEAMLREVSDAVAALTQRHGGLLWSEHGKGVRSEYSPRFFGDLYPLVQAVKGAFDPRNQLNPGKIATPPAGGALLRVDGVPTRGQADRIIPAHVRAPYDTAMHCNGNGACFDWDFDAPMCPSWKGTRERRHSPKGRAMLVREWLKRLTEAGVDPVAEAKALRAASPLAGLLARVRNTRAARRGEADFSHAVKAAMDECLACKSCTGGCPIKVDVPGFRARFLELYHGRYLRPLKDYLVATVEHALPHAARWPRFYNGLVGSTPGRAALRALGLVDSPPVSGIDLGAELRRRGIALATPEALRALDAAERARSVVLVQDAFTSFNETALVLDVLDLLAAIGARPWIAPYRPNGKPLHVHGFLGAFGRAAAANAAMLRALAETGVALIGIDPSMTLTYRNEYKETGEAVPPVLLLQEWLAQREGDALHLAPAPAPYRLLPHCTERTNATASLRDWQAAFRRHGLALEVLPAGCCGMAGTYGHEARHRAMSEHLYGLSWRRHVAATPEPSQLLATGYSCRSQVKRLEGVALLHPAQALLAALRAGTTRPAPALPRPA</sequence>
<dbReference type="Gene3D" id="3.30.70.2740">
    <property type="match status" value="1"/>
</dbReference>
<feature type="domain" description="FAD-binding PCMH-type" evidence="13">
    <location>
        <begin position="48"/>
        <end position="280"/>
    </location>
</feature>
<dbReference type="PROSITE" id="PS51387">
    <property type="entry name" value="FAD_PCMH"/>
    <property type="match status" value="1"/>
</dbReference>
<keyword evidence="15" id="KW-1185">Reference proteome</keyword>
<dbReference type="InterPro" id="IPR016169">
    <property type="entry name" value="FAD-bd_PCMH_sub2"/>
</dbReference>
<dbReference type="GO" id="GO:0008720">
    <property type="term" value="F:D-lactate dehydrogenase (NAD+) activity"/>
    <property type="evidence" value="ECO:0007669"/>
    <property type="project" value="TreeGrafter"/>
</dbReference>
<reference evidence="14" key="1">
    <citation type="submission" date="2022-04" db="EMBL/GenBank/DDBJ databases">
        <title>Roseomonas acroporae sp. nov., isolated from coral Acropora digitifera.</title>
        <authorList>
            <person name="Sun H."/>
        </authorList>
    </citation>
    <scope>NUCLEOTIDE SEQUENCE</scope>
    <source>
        <strain evidence="14">NAR14</strain>
    </source>
</reference>
<dbReference type="RefSeq" id="WP_248668230.1">
    <property type="nucleotide sequence ID" value="NZ_JALPRX010000074.1"/>
</dbReference>
<dbReference type="AlphaFoldDB" id="A0A9X1YAZ7"/>
<dbReference type="Pfam" id="PF02913">
    <property type="entry name" value="FAD-oxidase_C"/>
    <property type="match status" value="1"/>
</dbReference>
<dbReference type="InterPro" id="IPR016166">
    <property type="entry name" value="FAD-bd_PCMH"/>
</dbReference>
<keyword evidence="3" id="KW-0285">Flavoprotein</keyword>
<evidence type="ECO:0000256" key="8">
    <source>
        <dbReference type="ARBA" id="ARBA00023014"/>
    </source>
</evidence>
<dbReference type="PANTHER" id="PTHR11748">
    <property type="entry name" value="D-LACTATE DEHYDROGENASE"/>
    <property type="match status" value="1"/>
</dbReference>
<evidence type="ECO:0000256" key="2">
    <source>
        <dbReference type="ARBA" id="ARBA00022485"/>
    </source>
</evidence>
<comment type="similarity">
    <text evidence="11">In the N-terminal section; belongs to the FAD-binding oxidoreductase/transferase type 4 family.</text>
</comment>
<evidence type="ECO:0000256" key="4">
    <source>
        <dbReference type="ARBA" id="ARBA00022723"/>
    </source>
</evidence>
<keyword evidence="4" id="KW-0479">Metal-binding</keyword>
<dbReference type="GO" id="GO:0004458">
    <property type="term" value="F:D-lactate dehydrogenase (cytochrome) activity"/>
    <property type="evidence" value="ECO:0007669"/>
    <property type="project" value="TreeGrafter"/>
</dbReference>
<dbReference type="InterPro" id="IPR036318">
    <property type="entry name" value="FAD-bd_PCMH-like_sf"/>
</dbReference>
<evidence type="ECO:0000259" key="13">
    <source>
        <dbReference type="PROSITE" id="PS51387"/>
    </source>
</evidence>
<evidence type="ECO:0000256" key="5">
    <source>
        <dbReference type="ARBA" id="ARBA00022827"/>
    </source>
</evidence>
<dbReference type="PANTHER" id="PTHR11748:SF119">
    <property type="entry name" value="D-2-HYDROXYGLUTARATE DEHYDROGENASE"/>
    <property type="match status" value="1"/>
</dbReference>
<dbReference type="GO" id="GO:0071949">
    <property type="term" value="F:FAD binding"/>
    <property type="evidence" value="ECO:0007669"/>
    <property type="project" value="InterPro"/>
</dbReference>
<keyword evidence="5" id="KW-0274">FAD</keyword>
<evidence type="ECO:0000256" key="1">
    <source>
        <dbReference type="ARBA" id="ARBA00001974"/>
    </source>
</evidence>
<dbReference type="Gene3D" id="3.30.465.10">
    <property type="match status" value="1"/>
</dbReference>
<dbReference type="InterPro" id="IPR004113">
    <property type="entry name" value="FAD-bd_oxidored_4_C"/>
</dbReference>
<dbReference type="GO" id="GO:1903457">
    <property type="term" value="P:lactate catabolic process"/>
    <property type="evidence" value="ECO:0007669"/>
    <property type="project" value="TreeGrafter"/>
</dbReference>
<keyword evidence="6" id="KW-0560">Oxidoreductase</keyword>
<evidence type="ECO:0000256" key="10">
    <source>
        <dbReference type="ARBA" id="ARBA00051291"/>
    </source>
</evidence>
<dbReference type="PROSITE" id="PS00198">
    <property type="entry name" value="4FE4S_FER_1"/>
    <property type="match status" value="1"/>
</dbReference>
<evidence type="ECO:0000256" key="12">
    <source>
        <dbReference type="ARBA" id="ARBA00067680"/>
    </source>
</evidence>
<dbReference type="Proteomes" id="UP001139516">
    <property type="component" value="Unassembled WGS sequence"/>
</dbReference>
<accession>A0A9X1YAZ7</accession>
<dbReference type="EC" id="1.1.99.39" evidence="9"/>
<dbReference type="Pfam" id="PF01565">
    <property type="entry name" value="FAD_binding_4"/>
    <property type="match status" value="1"/>
</dbReference>
<dbReference type="EMBL" id="JALPRX010000074">
    <property type="protein sequence ID" value="MCK8786113.1"/>
    <property type="molecule type" value="Genomic_DNA"/>
</dbReference>
<gene>
    <name evidence="14" type="ORF">M0638_17195</name>
</gene>
<keyword evidence="2" id="KW-0004">4Fe-4S</keyword>
<dbReference type="SUPFAM" id="SSF46548">
    <property type="entry name" value="alpha-helical ferredoxin"/>
    <property type="match status" value="1"/>
</dbReference>
<dbReference type="FunFam" id="3.30.70.2740:FF:000003">
    <property type="entry name" value="Oxidoreductase, FAD-binding, putative"/>
    <property type="match status" value="1"/>
</dbReference>
<name>A0A9X1YAZ7_9PROT</name>
<dbReference type="InterPro" id="IPR016164">
    <property type="entry name" value="FAD-linked_Oxase-like_C"/>
</dbReference>
<dbReference type="GO" id="GO:0051990">
    <property type="term" value="F:(R)-2-hydroxyglutarate dehydrogenase activity"/>
    <property type="evidence" value="ECO:0007669"/>
    <property type="project" value="UniProtKB-EC"/>
</dbReference>
<dbReference type="GO" id="GO:0051539">
    <property type="term" value="F:4 iron, 4 sulfur cluster binding"/>
    <property type="evidence" value="ECO:0007669"/>
    <property type="project" value="UniProtKB-KW"/>
</dbReference>
<evidence type="ECO:0000256" key="11">
    <source>
        <dbReference type="ARBA" id="ARBA00060924"/>
    </source>
</evidence>
<comment type="cofactor">
    <cofactor evidence="1">
        <name>FAD</name>
        <dbReference type="ChEBI" id="CHEBI:57692"/>
    </cofactor>
</comment>
<dbReference type="GO" id="GO:0046872">
    <property type="term" value="F:metal ion binding"/>
    <property type="evidence" value="ECO:0007669"/>
    <property type="project" value="UniProtKB-KW"/>
</dbReference>
<dbReference type="SUPFAM" id="SSF55103">
    <property type="entry name" value="FAD-linked oxidases, C-terminal domain"/>
    <property type="match status" value="1"/>
</dbReference>
<evidence type="ECO:0000256" key="3">
    <source>
        <dbReference type="ARBA" id="ARBA00022630"/>
    </source>
</evidence>
<proteinExistence type="inferred from homology"/>